<dbReference type="Ensembl" id="ENSOKIT00005026826.1">
    <property type="protein sequence ID" value="ENSOKIP00005025338.1"/>
    <property type="gene ID" value="ENSOKIG00005010986.1"/>
</dbReference>
<comment type="subcellular location">
    <subcellularLocation>
        <location evidence="1">Membrane</location>
        <topology evidence="1">Single-pass membrane protein</topology>
    </subcellularLocation>
</comment>
<protein>
    <recommendedName>
        <fullName evidence="11">Ig-like domain-containing protein</fullName>
    </recommendedName>
</protein>
<dbReference type="GO" id="GO:0007156">
    <property type="term" value="P:homophilic cell adhesion via plasma membrane adhesion molecules"/>
    <property type="evidence" value="ECO:0007669"/>
    <property type="project" value="TreeGrafter"/>
</dbReference>
<dbReference type="InterPro" id="IPR036179">
    <property type="entry name" value="Ig-like_dom_sf"/>
</dbReference>
<dbReference type="PANTHER" id="PTHR23277">
    <property type="entry name" value="NECTIN-RELATED"/>
    <property type="match status" value="1"/>
</dbReference>
<keyword evidence="13" id="KW-1185">Reference proteome</keyword>
<comment type="similarity">
    <text evidence="2">Belongs to the nectin family.</text>
</comment>
<keyword evidence="3" id="KW-0812">Transmembrane</keyword>
<dbReference type="Pfam" id="PF07686">
    <property type="entry name" value="V-set"/>
    <property type="match status" value="1"/>
</dbReference>
<dbReference type="PANTHER" id="PTHR23277:SF106">
    <property type="entry name" value="NECTIN-1 ISOFORM X1-RELATED"/>
    <property type="match status" value="1"/>
</dbReference>
<dbReference type="InterPro" id="IPR007110">
    <property type="entry name" value="Ig-like_dom"/>
</dbReference>
<evidence type="ECO:0000256" key="7">
    <source>
        <dbReference type="ARBA" id="ARBA00022989"/>
    </source>
</evidence>
<dbReference type="GO" id="GO:0016020">
    <property type="term" value="C:membrane"/>
    <property type="evidence" value="ECO:0007669"/>
    <property type="project" value="UniProtKB-SubCell"/>
</dbReference>
<dbReference type="Proteomes" id="UP000694557">
    <property type="component" value="Unassembled WGS sequence"/>
</dbReference>
<keyword evidence="4" id="KW-0732">Signal</keyword>
<sequence>MVLLVLPCADPIHCWNSNFKVFTCIRVISYNGRPTVTQGQHADLTCELMETNEELIQISWQKSTRGYRANHNFFLITPSQGPSHVKGRGDRVSFIGNTTALVGSIRLGDVSLTDEGIYTCIFTVFPSGPYKAEIHLNVQIPPVISVAVDTPPVVAEGQESILATCTAANAKPPADVRWSTASARQPLSLTTSTNTTLNPDDTATVRVHLKGEPSRVMHQQEVQCLVNHTTLSQQKVVPYEIDIHYPPNSVKIIIHEKPPQAPAFQCLVDANPPPSEFTWKRSVVHHISFPPTHFLRISVYIYVLLCVYTCLRLNRSNLNETGGLLELVKVGPDFSGLYSCEVSNPYGAASGFLYVYKGNGVCSRLDI</sequence>
<keyword evidence="7" id="KW-1133">Transmembrane helix</keyword>
<dbReference type="SMART" id="SM00409">
    <property type="entry name" value="IG"/>
    <property type="match status" value="2"/>
</dbReference>
<proteinExistence type="inferred from homology"/>
<keyword evidence="6" id="KW-0130">Cell adhesion</keyword>
<reference evidence="12" key="1">
    <citation type="submission" date="2025-08" db="UniProtKB">
        <authorList>
            <consortium name="Ensembl"/>
        </authorList>
    </citation>
    <scope>IDENTIFICATION</scope>
</reference>
<evidence type="ECO:0000256" key="1">
    <source>
        <dbReference type="ARBA" id="ARBA00004167"/>
    </source>
</evidence>
<evidence type="ECO:0000256" key="5">
    <source>
        <dbReference type="ARBA" id="ARBA00022737"/>
    </source>
</evidence>
<evidence type="ECO:0000256" key="6">
    <source>
        <dbReference type="ARBA" id="ARBA00022889"/>
    </source>
</evidence>
<dbReference type="InterPro" id="IPR003599">
    <property type="entry name" value="Ig_sub"/>
</dbReference>
<feature type="domain" description="Ig-like" evidence="11">
    <location>
        <begin position="247"/>
        <end position="344"/>
    </location>
</feature>
<evidence type="ECO:0000256" key="4">
    <source>
        <dbReference type="ARBA" id="ARBA00022729"/>
    </source>
</evidence>
<dbReference type="AlphaFoldDB" id="A0A8C7FAU9"/>
<keyword evidence="10" id="KW-0325">Glycoprotein</keyword>
<accession>A0A8C7FAU9</accession>
<reference evidence="12" key="2">
    <citation type="submission" date="2025-09" db="UniProtKB">
        <authorList>
            <consortium name="Ensembl"/>
        </authorList>
    </citation>
    <scope>IDENTIFICATION</scope>
</reference>
<feature type="domain" description="Ig-like" evidence="11">
    <location>
        <begin position="25"/>
        <end position="120"/>
    </location>
</feature>
<dbReference type="GeneTree" id="ENSGT00940000164822"/>
<dbReference type="Gene3D" id="2.60.40.10">
    <property type="entry name" value="Immunoglobulins"/>
    <property type="match status" value="3"/>
</dbReference>
<name>A0A8C7FAU9_ONCKI</name>
<evidence type="ECO:0000256" key="9">
    <source>
        <dbReference type="ARBA" id="ARBA00023157"/>
    </source>
</evidence>
<evidence type="ECO:0000313" key="13">
    <source>
        <dbReference type="Proteomes" id="UP000694557"/>
    </source>
</evidence>
<evidence type="ECO:0000256" key="2">
    <source>
        <dbReference type="ARBA" id="ARBA00007810"/>
    </source>
</evidence>
<feature type="domain" description="Ig-like" evidence="11">
    <location>
        <begin position="141"/>
        <end position="238"/>
    </location>
</feature>
<keyword evidence="8" id="KW-0472">Membrane</keyword>
<dbReference type="GO" id="GO:0005912">
    <property type="term" value="C:adherens junction"/>
    <property type="evidence" value="ECO:0007669"/>
    <property type="project" value="TreeGrafter"/>
</dbReference>
<evidence type="ECO:0000256" key="10">
    <source>
        <dbReference type="ARBA" id="ARBA00023180"/>
    </source>
</evidence>
<dbReference type="InterPro" id="IPR013106">
    <property type="entry name" value="Ig_V-set"/>
</dbReference>
<dbReference type="InterPro" id="IPR013783">
    <property type="entry name" value="Ig-like_fold"/>
</dbReference>
<dbReference type="InterPro" id="IPR051427">
    <property type="entry name" value="Nectin/Nectin-like"/>
</dbReference>
<keyword evidence="9" id="KW-1015">Disulfide bond</keyword>
<evidence type="ECO:0000259" key="11">
    <source>
        <dbReference type="PROSITE" id="PS50835"/>
    </source>
</evidence>
<evidence type="ECO:0000313" key="12">
    <source>
        <dbReference type="Ensembl" id="ENSOKIP00005025338.1"/>
    </source>
</evidence>
<dbReference type="SUPFAM" id="SSF48726">
    <property type="entry name" value="Immunoglobulin"/>
    <property type="match status" value="3"/>
</dbReference>
<dbReference type="InterPro" id="IPR013162">
    <property type="entry name" value="CD80_C2-set"/>
</dbReference>
<evidence type="ECO:0000256" key="3">
    <source>
        <dbReference type="ARBA" id="ARBA00022692"/>
    </source>
</evidence>
<keyword evidence="5" id="KW-0677">Repeat</keyword>
<dbReference type="GO" id="GO:0007157">
    <property type="term" value="P:heterophilic cell-cell adhesion via plasma membrane cell adhesion molecules"/>
    <property type="evidence" value="ECO:0007669"/>
    <property type="project" value="TreeGrafter"/>
</dbReference>
<evidence type="ECO:0000256" key="8">
    <source>
        <dbReference type="ARBA" id="ARBA00023136"/>
    </source>
</evidence>
<dbReference type="PROSITE" id="PS50835">
    <property type="entry name" value="IG_LIKE"/>
    <property type="match status" value="3"/>
</dbReference>
<dbReference type="Pfam" id="PF08205">
    <property type="entry name" value="C2-set_2"/>
    <property type="match status" value="1"/>
</dbReference>
<organism evidence="12 13">
    <name type="scientific">Oncorhynchus kisutch</name>
    <name type="common">Coho salmon</name>
    <name type="synonym">Salmo kisutch</name>
    <dbReference type="NCBI Taxonomy" id="8019"/>
    <lineage>
        <taxon>Eukaryota</taxon>
        <taxon>Metazoa</taxon>
        <taxon>Chordata</taxon>
        <taxon>Craniata</taxon>
        <taxon>Vertebrata</taxon>
        <taxon>Euteleostomi</taxon>
        <taxon>Actinopterygii</taxon>
        <taxon>Neopterygii</taxon>
        <taxon>Teleostei</taxon>
        <taxon>Protacanthopterygii</taxon>
        <taxon>Salmoniformes</taxon>
        <taxon>Salmonidae</taxon>
        <taxon>Salmoninae</taxon>
        <taxon>Oncorhynchus</taxon>
    </lineage>
</organism>